<dbReference type="PANTHER" id="PTHR34614">
    <property type="match status" value="1"/>
</dbReference>
<name>A0AA35G8R6_9FIRM</name>
<dbReference type="PANTHER" id="PTHR34614:SF2">
    <property type="entry name" value="TRANSPOSASE IS4-LIKE DOMAIN-CONTAINING PROTEIN"/>
    <property type="match status" value="1"/>
</dbReference>
<proteinExistence type="predicted"/>
<dbReference type="InterPro" id="IPR002559">
    <property type="entry name" value="Transposase_11"/>
</dbReference>
<evidence type="ECO:0000313" key="3">
    <source>
        <dbReference type="Proteomes" id="UP001163687"/>
    </source>
</evidence>
<dbReference type="Proteomes" id="UP001163687">
    <property type="component" value="Chromosome"/>
</dbReference>
<dbReference type="GO" id="GO:0006313">
    <property type="term" value="P:DNA transposition"/>
    <property type="evidence" value="ECO:0007669"/>
    <property type="project" value="InterPro"/>
</dbReference>
<accession>A0AA35G8R6</accession>
<organism evidence="2 3">
    <name type="scientific">Caldinitratiruptor microaerophilus</name>
    <dbReference type="NCBI Taxonomy" id="671077"/>
    <lineage>
        <taxon>Bacteria</taxon>
        <taxon>Bacillati</taxon>
        <taxon>Bacillota</taxon>
        <taxon>Clostridia</taxon>
        <taxon>Eubacteriales</taxon>
        <taxon>Symbiobacteriaceae</taxon>
        <taxon>Caldinitratiruptor</taxon>
    </lineage>
</organism>
<gene>
    <name evidence="2" type="ORF">caldi_05990</name>
</gene>
<feature type="domain" description="Transposase IS4-like" evidence="1">
    <location>
        <begin position="46"/>
        <end position="123"/>
    </location>
</feature>
<dbReference type="RefSeq" id="WP_264843632.1">
    <property type="nucleotide sequence ID" value="NZ_AP025628.1"/>
</dbReference>
<evidence type="ECO:0000259" key="1">
    <source>
        <dbReference type="Pfam" id="PF01609"/>
    </source>
</evidence>
<dbReference type="Pfam" id="PF01609">
    <property type="entry name" value="DDE_Tnp_1"/>
    <property type="match status" value="1"/>
</dbReference>
<dbReference type="EMBL" id="AP025628">
    <property type="protein sequence ID" value="BDG59509.1"/>
    <property type="molecule type" value="Genomic_DNA"/>
</dbReference>
<dbReference type="AlphaFoldDB" id="A0AA35G8R6"/>
<evidence type="ECO:0000313" key="2">
    <source>
        <dbReference type="EMBL" id="BDG59509.1"/>
    </source>
</evidence>
<dbReference type="InterPro" id="IPR012337">
    <property type="entry name" value="RNaseH-like_sf"/>
</dbReference>
<dbReference type="GO" id="GO:0004803">
    <property type="term" value="F:transposase activity"/>
    <property type="evidence" value="ECO:0007669"/>
    <property type="project" value="InterPro"/>
</dbReference>
<dbReference type="SUPFAM" id="SSF53098">
    <property type="entry name" value="Ribonuclease H-like"/>
    <property type="match status" value="1"/>
</dbReference>
<dbReference type="GO" id="GO:0003677">
    <property type="term" value="F:DNA binding"/>
    <property type="evidence" value="ECO:0007669"/>
    <property type="project" value="InterPro"/>
</dbReference>
<dbReference type="KEGG" id="cmic:caldi_05990"/>
<sequence length="184" mass="21009">MLQHVEEELKAIGELSGEGHTKAACELVVHPVYGRYLVTDAKGRVRINRAKIQEEERLDGKYLVRTSDDTLSAEDVALGYRQLAEVEAAFRTLKQRLELGPVYHRLEQRIRAHVLLCWLALLLIRVAEVKTGKTWREIRSAMQRMHLGRFVGANGEVWQRTETTAEQKQILTALGIGEPPRFLQ</sequence>
<protein>
    <recommendedName>
        <fullName evidence="1">Transposase IS4-like domain-containing protein</fullName>
    </recommendedName>
</protein>
<keyword evidence="3" id="KW-1185">Reference proteome</keyword>
<reference evidence="2" key="1">
    <citation type="submission" date="2022-03" db="EMBL/GenBank/DDBJ databases">
        <title>Complete genome sequence of Caldinitratiruptor microaerophilus.</title>
        <authorList>
            <person name="Mukaiyama R."/>
            <person name="Nishiyama T."/>
            <person name="Ueda K."/>
        </authorList>
    </citation>
    <scope>NUCLEOTIDE SEQUENCE</scope>
    <source>
        <strain evidence="2">JCM 16183</strain>
    </source>
</reference>